<dbReference type="InterPro" id="IPR053724">
    <property type="entry name" value="OMP_A26_sf"/>
</dbReference>
<dbReference type="Proteomes" id="UP000721442">
    <property type="component" value="Unassembled WGS sequence"/>
</dbReference>
<proteinExistence type="predicted"/>
<accession>A0A940DEZ9</accession>
<evidence type="ECO:0000313" key="4">
    <source>
        <dbReference type="Proteomes" id="UP000721442"/>
    </source>
</evidence>
<evidence type="ECO:0000256" key="1">
    <source>
        <dbReference type="SAM" id="SignalP"/>
    </source>
</evidence>
<feature type="domain" description="Protochlamydia outer membrane protein" evidence="2">
    <location>
        <begin position="183"/>
        <end position="491"/>
    </location>
</feature>
<dbReference type="InterPro" id="IPR035163">
    <property type="entry name" value="Pom"/>
</dbReference>
<feature type="signal peptide" evidence="1">
    <location>
        <begin position="1"/>
        <end position="20"/>
    </location>
</feature>
<comment type="caution">
    <text evidence="3">The sequence shown here is derived from an EMBL/GenBank/DDBJ whole genome shotgun (WGS) entry which is preliminary data.</text>
</comment>
<reference evidence="3" key="1">
    <citation type="submission" date="2020-10" db="EMBL/GenBank/DDBJ databases">
        <authorList>
            <person name="Gilroy R."/>
        </authorList>
    </citation>
    <scope>NUCLEOTIDE SEQUENCE</scope>
    <source>
        <strain evidence="3">B1-16210</strain>
    </source>
</reference>
<gene>
    <name evidence="3" type="ORF">IAC77_00295</name>
</gene>
<dbReference type="AlphaFoldDB" id="A0A940DEZ9"/>
<feature type="chain" id="PRO_5037243944" description="Protochlamydia outer membrane protein domain-containing protein" evidence="1">
    <location>
        <begin position="21"/>
        <end position="491"/>
    </location>
</feature>
<organism evidence="3 4">
    <name type="scientific">Candidatus Enterousia excrementavium</name>
    <dbReference type="NCBI Taxonomy" id="2840789"/>
    <lineage>
        <taxon>Bacteria</taxon>
        <taxon>Pseudomonadati</taxon>
        <taxon>Pseudomonadota</taxon>
        <taxon>Alphaproteobacteria</taxon>
        <taxon>Candidatus Enterousia</taxon>
    </lineage>
</organism>
<name>A0A940DEZ9_9PROT</name>
<keyword evidence="1" id="KW-0732">Signal</keyword>
<dbReference type="Pfam" id="PF17251">
    <property type="entry name" value="Pom"/>
    <property type="match status" value="1"/>
</dbReference>
<sequence>MKKGSLAFLCGILAPVTAFASNEGVPSYYQNNDTTTVNRAAYGDYANQGYTQYVGQSGNKQIVGSRTTSYQVPRPQLPETVGTMTANGIAMPTEDRTTVYASYTRRFADFEFKTGVNSVLEWDDMVYNEIGVGLQHNFSVRNFDMFAYAQYSMGFMSHGGMSMDYDLEPYDTSDPYNGIFTISVGDQTGRTNHFKIGIGAHHIWDVGGWKLSPSIGYEIFNHNLEMSDHYYPNPGIFLPLMTNNGDYVYGDVDGNYYSVPINMEPQDDWYQVCMSPEDIKLVQTTNSGGILGLGTSLVTGDYNPDMGYVPWGVDSGECVVIGGDGPVIVEGTTHIYNTTWSGFYIGLEIEKQMTLSDKLRFYFQVGLPNYSSEGTWPNRTDWQQNPSFLDEGNNGAYSYAAEMEYNYRISDRMQLAIKVDTNYFHVGEIGGELYLAEYTSWLLDENGYYILDENGLPILETVPASTVEISDQLDHATWQSFGLHVGLKYSF</sequence>
<evidence type="ECO:0000259" key="2">
    <source>
        <dbReference type="Pfam" id="PF17251"/>
    </source>
</evidence>
<evidence type="ECO:0000313" key="3">
    <source>
        <dbReference type="EMBL" id="MBO8406889.1"/>
    </source>
</evidence>
<dbReference type="EMBL" id="JADINE010000004">
    <property type="protein sequence ID" value="MBO8406889.1"/>
    <property type="molecule type" value="Genomic_DNA"/>
</dbReference>
<protein>
    <recommendedName>
        <fullName evidence="2">Protochlamydia outer membrane protein domain-containing protein</fullName>
    </recommendedName>
</protein>
<dbReference type="Gene3D" id="2.40.128.90">
    <property type="entry name" value="OMPT-like"/>
    <property type="match status" value="1"/>
</dbReference>
<reference evidence="3" key="2">
    <citation type="journal article" date="2021" name="PeerJ">
        <title>Extensive microbial diversity within the chicken gut microbiome revealed by metagenomics and culture.</title>
        <authorList>
            <person name="Gilroy R."/>
            <person name="Ravi A."/>
            <person name="Getino M."/>
            <person name="Pursley I."/>
            <person name="Horton D.L."/>
            <person name="Alikhan N.F."/>
            <person name="Baker D."/>
            <person name="Gharbi K."/>
            <person name="Hall N."/>
            <person name="Watson M."/>
            <person name="Adriaenssens E.M."/>
            <person name="Foster-Nyarko E."/>
            <person name="Jarju S."/>
            <person name="Secka A."/>
            <person name="Antonio M."/>
            <person name="Oren A."/>
            <person name="Chaudhuri R.R."/>
            <person name="La Ragione R."/>
            <person name="Hildebrand F."/>
            <person name="Pallen M.J."/>
        </authorList>
    </citation>
    <scope>NUCLEOTIDE SEQUENCE</scope>
    <source>
        <strain evidence="3">B1-16210</strain>
    </source>
</reference>